<proteinExistence type="predicted"/>
<dbReference type="SUPFAM" id="SSF51445">
    <property type="entry name" value="(Trans)glycosidases"/>
    <property type="match status" value="1"/>
</dbReference>
<evidence type="ECO:0000256" key="1">
    <source>
        <dbReference type="SAM" id="SignalP"/>
    </source>
</evidence>
<dbReference type="PROSITE" id="PS51257">
    <property type="entry name" value="PROKAR_LIPOPROTEIN"/>
    <property type="match status" value="1"/>
</dbReference>
<keyword evidence="1" id="KW-0732">Signal</keyword>
<accession>A0A3R5UY60</accession>
<evidence type="ECO:0000259" key="2">
    <source>
        <dbReference type="Pfam" id="PF03537"/>
    </source>
</evidence>
<sequence>MRSALRNSFLILLALFVSSCFWSREPEENTPERWQPYPGLVWHIQLQGELVKYDDASVYDIDLFNTDDSMIKLLHSEGKRVICYFSAGTVEDWRVDAAAFPAELTGNTLSGWEGQRWLDVRHVEELAPLMEARLDLAAKKGCDAVDADRVDGYRADTGFEISYDDQLRYNLFLAEAAHKRGLAVGLRNDFAQVADLADIFDFAVSEQCFETNECDLLYPFIQRSKPVFGVEYAFPAEVFCGAANNVNYDFILSDKELDGTFRIPCR</sequence>
<dbReference type="RefSeq" id="WP_128466638.1">
    <property type="nucleotide sequence ID" value="NZ_CP035108.1"/>
</dbReference>
<feature type="domain" description="Glycoside-hydrolase family GH114 TIM-barrel" evidence="2">
    <location>
        <begin position="42"/>
        <end position="258"/>
    </location>
</feature>
<name>A0A3R5UY60_9BACT</name>
<feature type="signal peptide" evidence="1">
    <location>
        <begin position="1"/>
        <end position="22"/>
    </location>
</feature>
<dbReference type="Gene3D" id="3.20.20.70">
    <property type="entry name" value="Aldolase class I"/>
    <property type="match status" value="1"/>
</dbReference>
<reference evidence="3 4" key="1">
    <citation type="submission" date="2019-01" db="EMBL/GenBank/DDBJ databases">
        <title>Geovibrio thiophilus DSM 11263, complete genome.</title>
        <authorList>
            <person name="Spring S."/>
            <person name="Bunk B."/>
            <person name="Sproer C."/>
        </authorList>
    </citation>
    <scope>NUCLEOTIDE SEQUENCE [LARGE SCALE GENOMIC DNA]</scope>
    <source>
        <strain evidence="3 4">DSM 11263</strain>
    </source>
</reference>
<protein>
    <submittedName>
        <fullName evidence="3">Endo alpha-1,4 polygalactosaminidase</fullName>
    </submittedName>
</protein>
<dbReference type="PANTHER" id="PTHR35273">
    <property type="entry name" value="ALPHA-1,4 POLYGALACTOSAMINIDASE, PUTATIVE (AFU_ORTHOLOGUE AFUA_3G07890)-RELATED"/>
    <property type="match status" value="1"/>
</dbReference>
<evidence type="ECO:0000313" key="3">
    <source>
        <dbReference type="EMBL" id="QAR33352.1"/>
    </source>
</evidence>
<dbReference type="InterPro" id="IPR004352">
    <property type="entry name" value="GH114_TIM-barrel"/>
</dbReference>
<organism evidence="3 4">
    <name type="scientific">Geovibrio thiophilus</name>
    <dbReference type="NCBI Taxonomy" id="139438"/>
    <lineage>
        <taxon>Bacteria</taxon>
        <taxon>Pseudomonadati</taxon>
        <taxon>Deferribacterota</taxon>
        <taxon>Deferribacteres</taxon>
        <taxon>Deferribacterales</taxon>
        <taxon>Geovibrionaceae</taxon>
        <taxon>Geovibrio</taxon>
    </lineage>
</organism>
<dbReference type="Proteomes" id="UP000287502">
    <property type="component" value="Chromosome"/>
</dbReference>
<feature type="chain" id="PRO_5018765359" evidence="1">
    <location>
        <begin position="23"/>
        <end position="266"/>
    </location>
</feature>
<dbReference type="AlphaFoldDB" id="A0A3R5UY60"/>
<keyword evidence="4" id="KW-1185">Reference proteome</keyword>
<dbReference type="InterPro" id="IPR013785">
    <property type="entry name" value="Aldolase_TIM"/>
</dbReference>
<gene>
    <name evidence="3" type="ORF">EP073_08040</name>
</gene>
<dbReference type="EMBL" id="CP035108">
    <property type="protein sequence ID" value="QAR33352.1"/>
    <property type="molecule type" value="Genomic_DNA"/>
</dbReference>
<dbReference type="Pfam" id="PF03537">
    <property type="entry name" value="Glyco_hydro_114"/>
    <property type="match status" value="1"/>
</dbReference>
<evidence type="ECO:0000313" key="4">
    <source>
        <dbReference type="Proteomes" id="UP000287502"/>
    </source>
</evidence>
<dbReference type="KEGG" id="gtl:EP073_08040"/>
<dbReference type="OrthoDB" id="505502at2"/>
<dbReference type="InterPro" id="IPR017853">
    <property type="entry name" value="GH"/>
</dbReference>
<dbReference type="PANTHER" id="PTHR35273:SF2">
    <property type="entry name" value="ALPHA-GALACTOSIDASE"/>
    <property type="match status" value="1"/>
</dbReference>